<proteinExistence type="predicted"/>
<feature type="transmembrane region" description="Helical" evidence="4">
    <location>
        <begin position="6"/>
        <end position="24"/>
    </location>
</feature>
<feature type="transmembrane region" description="Helical" evidence="4">
    <location>
        <begin position="58"/>
        <end position="80"/>
    </location>
</feature>
<dbReference type="InterPro" id="IPR050469">
    <property type="entry name" value="Diguanylate_Cyclase"/>
</dbReference>
<feature type="transmembrane region" description="Helical" evidence="4">
    <location>
        <begin position="145"/>
        <end position="163"/>
    </location>
</feature>
<name>A0ABV9QJM9_9BURK</name>
<organism evidence="6 7">
    <name type="scientific">Giesbergeria sinuosa</name>
    <dbReference type="NCBI Taxonomy" id="80883"/>
    <lineage>
        <taxon>Bacteria</taxon>
        <taxon>Pseudomonadati</taxon>
        <taxon>Pseudomonadota</taxon>
        <taxon>Betaproteobacteria</taxon>
        <taxon>Burkholderiales</taxon>
        <taxon>Comamonadaceae</taxon>
        <taxon>Giesbergeria</taxon>
    </lineage>
</organism>
<sequence length="423" mass="45671">MSIGTSFLLIILASVVLAMALAVVSYRRTNVLHTWAGALVAHAGAYILFALRGQISDVLSIVLANTLLAITFSLFVLGVARFQECRLSPLRLWWPVAVVPLLFTLLLPYSTARIVSGAVVFGAQTAQAGLMLWQRRKQTPGRGQYILMTGFFLVIFVFGLRAVSTLTGYVTISSILDNNPVQYVSFLIVVVGLMLLSMGLVLMVYERLETAMLESQALLQQQNQALAQYAIDLQQANQQLETLSITDGLTGLFNRRHFDHLLTIEWARAARQGSAFSVLMMDVDCFKSFNDHYGHQTGDVCLVQVAQVLQGFSRRAGDVAARYGGEEFVLLLASSTQPTAAEDMADTLRQAVQALHIPHASSPWGCVTISVGVASVVAGPHLSADAVLKLADDALYAAKAAGRNRVCSAPTLTASPHGPAIAH</sequence>
<dbReference type="PROSITE" id="PS50887">
    <property type="entry name" value="GGDEF"/>
    <property type="match status" value="1"/>
</dbReference>
<feature type="coiled-coil region" evidence="3">
    <location>
        <begin position="205"/>
        <end position="246"/>
    </location>
</feature>
<dbReference type="CDD" id="cd01949">
    <property type="entry name" value="GGDEF"/>
    <property type="match status" value="1"/>
</dbReference>
<dbReference type="SUPFAM" id="SSF55073">
    <property type="entry name" value="Nucleotide cyclase"/>
    <property type="match status" value="1"/>
</dbReference>
<evidence type="ECO:0000256" key="2">
    <source>
        <dbReference type="ARBA" id="ARBA00034247"/>
    </source>
</evidence>
<protein>
    <recommendedName>
        <fullName evidence="1">diguanylate cyclase</fullName>
        <ecNumber evidence="1">2.7.7.65</ecNumber>
    </recommendedName>
</protein>
<evidence type="ECO:0000313" key="7">
    <source>
        <dbReference type="Proteomes" id="UP001596001"/>
    </source>
</evidence>
<keyword evidence="3" id="KW-0175">Coiled coil</keyword>
<dbReference type="Gene3D" id="3.30.70.270">
    <property type="match status" value="1"/>
</dbReference>
<dbReference type="RefSeq" id="WP_382433735.1">
    <property type="nucleotide sequence ID" value="NZ_JBHSHJ010000011.1"/>
</dbReference>
<dbReference type="EC" id="2.7.7.65" evidence="1"/>
<evidence type="ECO:0000259" key="5">
    <source>
        <dbReference type="PROSITE" id="PS50887"/>
    </source>
</evidence>
<dbReference type="EMBL" id="JBHSHJ010000011">
    <property type="protein sequence ID" value="MFC4789905.1"/>
    <property type="molecule type" value="Genomic_DNA"/>
</dbReference>
<feature type="transmembrane region" description="Helical" evidence="4">
    <location>
        <begin position="115"/>
        <end position="133"/>
    </location>
</feature>
<dbReference type="PANTHER" id="PTHR45138">
    <property type="entry name" value="REGULATORY COMPONENTS OF SENSORY TRANSDUCTION SYSTEM"/>
    <property type="match status" value="1"/>
</dbReference>
<comment type="catalytic activity">
    <reaction evidence="2">
        <text>2 GTP = 3',3'-c-di-GMP + 2 diphosphate</text>
        <dbReference type="Rhea" id="RHEA:24898"/>
        <dbReference type="ChEBI" id="CHEBI:33019"/>
        <dbReference type="ChEBI" id="CHEBI:37565"/>
        <dbReference type="ChEBI" id="CHEBI:58805"/>
        <dbReference type="EC" id="2.7.7.65"/>
    </reaction>
</comment>
<feature type="transmembrane region" description="Helical" evidence="4">
    <location>
        <begin position="183"/>
        <end position="205"/>
    </location>
</feature>
<reference evidence="7" key="1">
    <citation type="journal article" date="2019" name="Int. J. Syst. Evol. Microbiol.">
        <title>The Global Catalogue of Microorganisms (GCM) 10K type strain sequencing project: providing services to taxonomists for standard genome sequencing and annotation.</title>
        <authorList>
            <consortium name="The Broad Institute Genomics Platform"/>
            <consortium name="The Broad Institute Genome Sequencing Center for Infectious Disease"/>
            <person name="Wu L."/>
            <person name="Ma J."/>
        </authorList>
    </citation>
    <scope>NUCLEOTIDE SEQUENCE [LARGE SCALE GENOMIC DNA]</scope>
    <source>
        <strain evidence="7">CCUG 49452</strain>
    </source>
</reference>
<accession>A0ABV9QJM9</accession>
<dbReference type="Pfam" id="PF00990">
    <property type="entry name" value="GGDEF"/>
    <property type="match status" value="1"/>
</dbReference>
<keyword evidence="4" id="KW-0472">Membrane</keyword>
<keyword evidence="7" id="KW-1185">Reference proteome</keyword>
<evidence type="ECO:0000313" key="6">
    <source>
        <dbReference type="EMBL" id="MFC4789905.1"/>
    </source>
</evidence>
<evidence type="ECO:0000256" key="4">
    <source>
        <dbReference type="SAM" id="Phobius"/>
    </source>
</evidence>
<dbReference type="SMART" id="SM00267">
    <property type="entry name" value="GGDEF"/>
    <property type="match status" value="1"/>
</dbReference>
<dbReference type="InterPro" id="IPR043128">
    <property type="entry name" value="Rev_trsase/Diguanyl_cyclase"/>
</dbReference>
<keyword evidence="4" id="KW-1133">Transmembrane helix</keyword>
<dbReference type="InterPro" id="IPR000160">
    <property type="entry name" value="GGDEF_dom"/>
</dbReference>
<evidence type="ECO:0000256" key="3">
    <source>
        <dbReference type="SAM" id="Coils"/>
    </source>
</evidence>
<dbReference type="PANTHER" id="PTHR45138:SF9">
    <property type="entry name" value="DIGUANYLATE CYCLASE DGCM-RELATED"/>
    <property type="match status" value="1"/>
</dbReference>
<keyword evidence="6" id="KW-0808">Transferase</keyword>
<dbReference type="Proteomes" id="UP001596001">
    <property type="component" value="Unassembled WGS sequence"/>
</dbReference>
<dbReference type="GO" id="GO:0052621">
    <property type="term" value="F:diguanylate cyclase activity"/>
    <property type="evidence" value="ECO:0007669"/>
    <property type="project" value="UniProtKB-EC"/>
</dbReference>
<keyword evidence="6" id="KW-0548">Nucleotidyltransferase</keyword>
<keyword evidence="4" id="KW-0812">Transmembrane</keyword>
<feature type="transmembrane region" description="Helical" evidence="4">
    <location>
        <begin position="31"/>
        <end position="52"/>
    </location>
</feature>
<dbReference type="NCBIfam" id="TIGR00254">
    <property type="entry name" value="GGDEF"/>
    <property type="match status" value="1"/>
</dbReference>
<dbReference type="InterPro" id="IPR029787">
    <property type="entry name" value="Nucleotide_cyclase"/>
</dbReference>
<evidence type="ECO:0000256" key="1">
    <source>
        <dbReference type="ARBA" id="ARBA00012528"/>
    </source>
</evidence>
<feature type="transmembrane region" description="Helical" evidence="4">
    <location>
        <begin position="92"/>
        <end position="109"/>
    </location>
</feature>
<gene>
    <name evidence="6" type="ORF">ACFO6X_13040</name>
</gene>
<feature type="domain" description="GGDEF" evidence="5">
    <location>
        <begin position="274"/>
        <end position="411"/>
    </location>
</feature>
<comment type="caution">
    <text evidence="6">The sequence shown here is derived from an EMBL/GenBank/DDBJ whole genome shotgun (WGS) entry which is preliminary data.</text>
</comment>